<feature type="compositionally biased region" description="Low complexity" evidence="1">
    <location>
        <begin position="377"/>
        <end position="390"/>
    </location>
</feature>
<dbReference type="PANTHER" id="PTHR23028:SF53">
    <property type="entry name" value="ACYL_TRANSF_3 DOMAIN-CONTAINING PROTEIN"/>
    <property type="match status" value="1"/>
</dbReference>
<proteinExistence type="predicted"/>
<feature type="transmembrane region" description="Helical" evidence="2">
    <location>
        <begin position="228"/>
        <end position="248"/>
    </location>
</feature>
<name>A0ABP6NYF7_9ACTN</name>
<feature type="transmembrane region" description="Helical" evidence="2">
    <location>
        <begin position="195"/>
        <end position="216"/>
    </location>
</feature>
<dbReference type="InterPro" id="IPR002656">
    <property type="entry name" value="Acyl_transf_3_dom"/>
</dbReference>
<feature type="transmembrane region" description="Helical" evidence="2">
    <location>
        <begin position="306"/>
        <end position="323"/>
    </location>
</feature>
<dbReference type="GO" id="GO:0016746">
    <property type="term" value="F:acyltransferase activity"/>
    <property type="evidence" value="ECO:0007669"/>
    <property type="project" value="UniProtKB-KW"/>
</dbReference>
<feature type="domain" description="Acyltransferase 3" evidence="3">
    <location>
        <begin position="6"/>
        <end position="352"/>
    </location>
</feature>
<accession>A0ABP6NYF7</accession>
<dbReference type="Proteomes" id="UP001499924">
    <property type="component" value="Unassembled WGS sequence"/>
</dbReference>
<evidence type="ECO:0000256" key="1">
    <source>
        <dbReference type="SAM" id="MobiDB-lite"/>
    </source>
</evidence>
<protein>
    <submittedName>
        <fullName evidence="4">Acyltransferase</fullName>
    </submittedName>
</protein>
<reference evidence="5" key="1">
    <citation type="journal article" date="2019" name="Int. J. Syst. Evol. Microbiol.">
        <title>The Global Catalogue of Microorganisms (GCM) 10K type strain sequencing project: providing services to taxonomists for standard genome sequencing and annotation.</title>
        <authorList>
            <consortium name="The Broad Institute Genomics Platform"/>
            <consortium name="The Broad Institute Genome Sequencing Center for Infectious Disease"/>
            <person name="Wu L."/>
            <person name="Ma J."/>
        </authorList>
    </citation>
    <scope>NUCLEOTIDE SEQUENCE [LARGE SCALE GENOMIC DNA]</scope>
    <source>
        <strain evidence="5">JCM 15614</strain>
    </source>
</reference>
<keyword evidence="4" id="KW-0012">Acyltransferase</keyword>
<gene>
    <name evidence="4" type="ORF">GCM10010531_12230</name>
</gene>
<feature type="region of interest" description="Disordered" evidence="1">
    <location>
        <begin position="368"/>
        <end position="390"/>
    </location>
</feature>
<feature type="transmembrane region" description="Helical" evidence="2">
    <location>
        <begin position="335"/>
        <end position="357"/>
    </location>
</feature>
<dbReference type="RefSeq" id="WP_344687778.1">
    <property type="nucleotide sequence ID" value="NZ_BAAAVV010000002.1"/>
</dbReference>
<comment type="caution">
    <text evidence="4">The sequence shown here is derived from an EMBL/GenBank/DDBJ whole genome shotgun (WGS) entry which is preliminary data.</text>
</comment>
<keyword evidence="5" id="KW-1185">Reference proteome</keyword>
<keyword evidence="2" id="KW-0472">Membrane</keyword>
<keyword evidence="2" id="KW-0812">Transmembrane</keyword>
<feature type="transmembrane region" description="Helical" evidence="2">
    <location>
        <begin position="139"/>
        <end position="157"/>
    </location>
</feature>
<evidence type="ECO:0000259" key="3">
    <source>
        <dbReference type="Pfam" id="PF01757"/>
    </source>
</evidence>
<dbReference type="EMBL" id="BAAAVV010000002">
    <property type="protein sequence ID" value="GAA3162067.1"/>
    <property type="molecule type" value="Genomic_DNA"/>
</dbReference>
<sequence>MRSFPCLDGARAIAASAVVLTHAGFWTGNYTPDLLGRVLNRAEVGVAIFFVLSGFLLSRPMFRAAAEGRDAPRAAAYLWRRALRILPAYWLVVVAALLLLPGNADATAGDWLRHLTMVQVYDGRFAEGLSHTWSLATEVAFYLVLPLLVAALLRLAGRGVWRPGRVLALLGVVSAAGLAWVWWASAAGGGAAELWLPAHLGWFAAGMAMAVVSVSDREWAVARRAHEIGADLWTCWAAAAALFLIAATPVTGPPGLAPSTPAEAVTGHLLYLGVGALLVWPLVFGDQHAGRARRVLSSRPVVRLGEISYGLFLFHVLVLVAGYPALGMPEFSGDLVLVFTGTWLGGVLLGGLVYVLLERPMRRWRTVVPERPRSDSSETTTAESATRISV</sequence>
<dbReference type="Pfam" id="PF01757">
    <property type="entry name" value="Acyl_transf_3"/>
    <property type="match status" value="1"/>
</dbReference>
<feature type="transmembrane region" description="Helical" evidence="2">
    <location>
        <begin position="166"/>
        <end position="183"/>
    </location>
</feature>
<keyword evidence="2" id="KW-1133">Transmembrane helix</keyword>
<dbReference type="InterPro" id="IPR050879">
    <property type="entry name" value="Acyltransferase_3"/>
</dbReference>
<evidence type="ECO:0000313" key="4">
    <source>
        <dbReference type="EMBL" id="GAA3162067.1"/>
    </source>
</evidence>
<organism evidence="4 5">
    <name type="scientific">Blastococcus jejuensis</name>
    <dbReference type="NCBI Taxonomy" id="351224"/>
    <lineage>
        <taxon>Bacteria</taxon>
        <taxon>Bacillati</taxon>
        <taxon>Actinomycetota</taxon>
        <taxon>Actinomycetes</taxon>
        <taxon>Geodermatophilales</taxon>
        <taxon>Geodermatophilaceae</taxon>
        <taxon>Blastococcus</taxon>
    </lineage>
</organism>
<feature type="transmembrane region" description="Helical" evidence="2">
    <location>
        <begin position="83"/>
        <end position="102"/>
    </location>
</feature>
<feature type="transmembrane region" description="Helical" evidence="2">
    <location>
        <begin position="268"/>
        <end position="285"/>
    </location>
</feature>
<feature type="transmembrane region" description="Helical" evidence="2">
    <location>
        <begin position="44"/>
        <end position="62"/>
    </location>
</feature>
<evidence type="ECO:0000256" key="2">
    <source>
        <dbReference type="SAM" id="Phobius"/>
    </source>
</evidence>
<evidence type="ECO:0000313" key="5">
    <source>
        <dbReference type="Proteomes" id="UP001499924"/>
    </source>
</evidence>
<feature type="transmembrane region" description="Helical" evidence="2">
    <location>
        <begin position="12"/>
        <end position="32"/>
    </location>
</feature>
<keyword evidence="4" id="KW-0808">Transferase</keyword>
<dbReference type="PANTHER" id="PTHR23028">
    <property type="entry name" value="ACETYLTRANSFERASE"/>
    <property type="match status" value="1"/>
</dbReference>